<proteinExistence type="predicted"/>
<evidence type="ECO:0000313" key="2">
    <source>
        <dbReference type="Proteomes" id="UP001056291"/>
    </source>
</evidence>
<name>A0ABY4W036_9PROT</name>
<protein>
    <submittedName>
        <fullName evidence="1">Halocarboxylic acid dehydrogenase DehI family protein</fullName>
    </submittedName>
</protein>
<evidence type="ECO:0000313" key="1">
    <source>
        <dbReference type="EMBL" id="USG60545.1"/>
    </source>
</evidence>
<dbReference type="RefSeq" id="WP_251933426.1">
    <property type="nucleotide sequence ID" value="NZ_CP098747.1"/>
</dbReference>
<dbReference type="Gene3D" id="1.20.1290.10">
    <property type="entry name" value="AhpD-like"/>
    <property type="match status" value="1"/>
</dbReference>
<gene>
    <name evidence="1" type="ORF">NBZ79_15370</name>
</gene>
<dbReference type="Proteomes" id="UP001056291">
    <property type="component" value="Chromosome"/>
</dbReference>
<dbReference type="InterPro" id="IPR029032">
    <property type="entry name" value="AhpD-like"/>
</dbReference>
<organism evidence="1 2">
    <name type="scientific">Sneathiella marina</name>
    <dbReference type="NCBI Taxonomy" id="2950108"/>
    <lineage>
        <taxon>Bacteria</taxon>
        <taxon>Pseudomonadati</taxon>
        <taxon>Pseudomonadota</taxon>
        <taxon>Alphaproteobacteria</taxon>
        <taxon>Sneathiellales</taxon>
        <taxon>Sneathiellaceae</taxon>
        <taxon>Sneathiella</taxon>
    </lineage>
</organism>
<dbReference type="Pfam" id="PF10778">
    <property type="entry name" value="DehI"/>
    <property type="match status" value="1"/>
</dbReference>
<keyword evidence="2" id="KW-1185">Reference proteome</keyword>
<accession>A0ABY4W036</accession>
<dbReference type="EMBL" id="CP098747">
    <property type="protein sequence ID" value="USG60545.1"/>
    <property type="molecule type" value="Genomic_DNA"/>
</dbReference>
<dbReference type="InterPro" id="IPR019714">
    <property type="entry name" value="2-haloacid_dehalogenase_DehI"/>
</dbReference>
<sequence length="296" mass="32909">MAEINLSNLARLKPATIPQINPLPEYLATDRLHLIYEDTKSVLQVPWMGVVTMAFAHYQNFYDTLWGGLRDLAGSAEFIAACRALRSHTEQQATSFGSARISDDLKSMGYSDREIDDVREQIEIFSHGNMPYVLIATAARLLLEDFSLSSTKLCTPFKGRHGPTTSNHLTLIEAHHADAPTLSVYEDIKATLGLPFVNTDYRALARWPSYFQLAWSNAKPHIQTAAYEDAVTSIHDVAVKQVLSLPNPAGLSAKSLKAAAAKDAPIEEIREVVRLFQWLLPGLVTNIALMQHQLRL</sequence>
<reference evidence="1" key="1">
    <citation type="submission" date="2022-06" db="EMBL/GenBank/DDBJ databases">
        <title>Sneathiella actinostolidae sp. nov., isolated from a sea anemonein the Western Pacific Ocean.</title>
        <authorList>
            <person name="Wei M.J."/>
        </authorList>
    </citation>
    <scope>NUCLEOTIDE SEQUENCE</scope>
    <source>
        <strain evidence="1">PHK-P5</strain>
    </source>
</reference>